<dbReference type="Gene3D" id="3.40.309.10">
    <property type="entry name" value="Aldehyde Dehydrogenase, Chain A, domain 2"/>
    <property type="match status" value="1"/>
</dbReference>
<name>A0A1Y2G0J6_9BASI</name>
<evidence type="ECO:0000256" key="5">
    <source>
        <dbReference type="RuleBase" id="RU003345"/>
    </source>
</evidence>
<dbReference type="PROSITE" id="PS00687">
    <property type="entry name" value="ALDEHYDE_DEHYDR_GLU"/>
    <property type="match status" value="1"/>
</dbReference>
<evidence type="ECO:0000256" key="3">
    <source>
        <dbReference type="ARBA" id="ARBA00023027"/>
    </source>
</evidence>
<dbReference type="InterPro" id="IPR029510">
    <property type="entry name" value="Ald_DH_CS_GLU"/>
</dbReference>
<dbReference type="InterPro" id="IPR016161">
    <property type="entry name" value="Ald_DH/histidinol_DH"/>
</dbReference>
<dbReference type="Proteomes" id="UP000193467">
    <property type="component" value="Unassembled WGS sequence"/>
</dbReference>
<dbReference type="EMBL" id="MCGR01000010">
    <property type="protein sequence ID" value="ORY88424.1"/>
    <property type="molecule type" value="Genomic_DNA"/>
</dbReference>
<reference evidence="7 8" key="1">
    <citation type="submission" date="2016-07" db="EMBL/GenBank/DDBJ databases">
        <title>Pervasive Adenine N6-methylation of Active Genes in Fungi.</title>
        <authorList>
            <consortium name="DOE Joint Genome Institute"/>
            <person name="Mondo S.J."/>
            <person name="Dannebaum R.O."/>
            <person name="Kuo R.C."/>
            <person name="Labutti K."/>
            <person name="Haridas S."/>
            <person name="Kuo A."/>
            <person name="Salamov A."/>
            <person name="Ahrendt S.R."/>
            <person name="Lipzen A."/>
            <person name="Sullivan W."/>
            <person name="Andreopoulos W.B."/>
            <person name="Clum A."/>
            <person name="Lindquist E."/>
            <person name="Daum C."/>
            <person name="Ramamoorthy G.K."/>
            <person name="Gryganskyi A."/>
            <person name="Culley D."/>
            <person name="Magnuson J.K."/>
            <person name="James T.Y."/>
            <person name="O'Malley M.A."/>
            <person name="Stajich J.E."/>
            <person name="Spatafora J.W."/>
            <person name="Visel A."/>
            <person name="Grigoriev I.V."/>
        </authorList>
    </citation>
    <scope>NUCLEOTIDE SEQUENCE [LARGE SCALE GENOMIC DNA]</scope>
    <source>
        <strain evidence="7 8">62-1032</strain>
    </source>
</reference>
<evidence type="ECO:0000256" key="1">
    <source>
        <dbReference type="ARBA" id="ARBA00009986"/>
    </source>
</evidence>
<dbReference type="AlphaFoldDB" id="A0A1Y2G0J6"/>
<gene>
    <name evidence="7" type="ORF">BCR35DRAFT_301548</name>
</gene>
<protein>
    <submittedName>
        <fullName evidence="7">Aldehyde dehydrogenase</fullName>
    </submittedName>
</protein>
<comment type="similarity">
    <text evidence="1 5">Belongs to the aldehyde dehydrogenase family.</text>
</comment>
<evidence type="ECO:0000313" key="8">
    <source>
        <dbReference type="Proteomes" id="UP000193467"/>
    </source>
</evidence>
<dbReference type="InterPro" id="IPR016163">
    <property type="entry name" value="Ald_DH_C"/>
</dbReference>
<dbReference type="SUPFAM" id="SSF53720">
    <property type="entry name" value="ALDH-like"/>
    <property type="match status" value="1"/>
</dbReference>
<dbReference type="InterPro" id="IPR016162">
    <property type="entry name" value="Ald_DH_N"/>
</dbReference>
<keyword evidence="2 5" id="KW-0560">Oxidoreductase</keyword>
<dbReference type="PANTHER" id="PTHR42986">
    <property type="entry name" value="BENZALDEHYDE DEHYDROGENASE YFMT"/>
    <property type="match status" value="1"/>
</dbReference>
<evidence type="ECO:0000313" key="7">
    <source>
        <dbReference type="EMBL" id="ORY88424.1"/>
    </source>
</evidence>
<sequence>MTDFLNISPLPNYVDGKAFEGKGSYTVLDPHDTSKEIHKVSSITVDDVPAVIAAAKKALPAWKATSVIERRNIFLKAAALLRERIPQYIGVEYSETTSSEGWSGFDLTCAADHIEETAAAATLALRGEVATTDAGQRGYISRCPYGIVFGGAPWNAPLILSQRACTQPIIAGNVSILKTSELSPRTHFILAQIFADAGLPAGVLNIIHVAPQDAPAVVEAIIANPAVGKVNFTGSTRVGSIYGALCGKYLKPIVLELGGKAPAIVCADADLHHAASAIKFGGWFHSGQICMATQTAIVHESVAEEFLSILKSNMPGLCASGNPDDKAPLRGLFTEASAKRIKELIDDALSKGAEVAAGTADVKGNVVQPLLLKGVTSSMRIYKEEVFGPVFSLLTFKTEEEAVVIANDHDYGLAASVFSRDTNRAHKLAEGIDAGMVHINGATVHDAACLPHGGWKQSGFGRFNGLEGIREFTQTKVITVNDAHPFPL</sequence>
<dbReference type="GO" id="GO:0016620">
    <property type="term" value="F:oxidoreductase activity, acting on the aldehyde or oxo group of donors, NAD or NADP as acceptor"/>
    <property type="evidence" value="ECO:0007669"/>
    <property type="project" value="InterPro"/>
</dbReference>
<dbReference type="OrthoDB" id="310895at2759"/>
<keyword evidence="3" id="KW-0520">NAD</keyword>
<keyword evidence="8" id="KW-1185">Reference proteome</keyword>
<evidence type="ECO:0000256" key="4">
    <source>
        <dbReference type="PROSITE-ProRule" id="PRU10007"/>
    </source>
</evidence>
<evidence type="ECO:0000259" key="6">
    <source>
        <dbReference type="Pfam" id="PF00171"/>
    </source>
</evidence>
<dbReference type="STRING" id="106004.A0A1Y2G0J6"/>
<feature type="active site" evidence="4">
    <location>
        <position position="256"/>
    </location>
</feature>
<dbReference type="Gene3D" id="3.40.605.10">
    <property type="entry name" value="Aldehyde Dehydrogenase, Chain A, domain 1"/>
    <property type="match status" value="1"/>
</dbReference>
<proteinExistence type="inferred from homology"/>
<dbReference type="InterPro" id="IPR015590">
    <property type="entry name" value="Aldehyde_DH_dom"/>
</dbReference>
<feature type="domain" description="Aldehyde dehydrogenase" evidence="6">
    <location>
        <begin position="24"/>
        <end position="478"/>
    </location>
</feature>
<dbReference type="Pfam" id="PF00171">
    <property type="entry name" value="Aldedh"/>
    <property type="match status" value="1"/>
</dbReference>
<organism evidence="7 8">
    <name type="scientific">Leucosporidium creatinivorum</name>
    <dbReference type="NCBI Taxonomy" id="106004"/>
    <lineage>
        <taxon>Eukaryota</taxon>
        <taxon>Fungi</taxon>
        <taxon>Dikarya</taxon>
        <taxon>Basidiomycota</taxon>
        <taxon>Pucciniomycotina</taxon>
        <taxon>Microbotryomycetes</taxon>
        <taxon>Leucosporidiales</taxon>
        <taxon>Leucosporidium</taxon>
    </lineage>
</organism>
<accession>A0A1Y2G0J6</accession>
<comment type="caution">
    <text evidence="7">The sequence shown here is derived from an EMBL/GenBank/DDBJ whole genome shotgun (WGS) entry which is preliminary data.</text>
</comment>
<evidence type="ECO:0000256" key="2">
    <source>
        <dbReference type="ARBA" id="ARBA00023002"/>
    </source>
</evidence>
<dbReference type="PANTHER" id="PTHR42986:SF1">
    <property type="entry name" value="BENZALDEHYDE DEHYDROGENASE YFMT"/>
    <property type="match status" value="1"/>
</dbReference>
<dbReference type="InParanoid" id="A0A1Y2G0J6"/>